<sequence length="334" mass="35692">MHIVRLPELLALALVISDIPFSVCAARCLGRGCLSSDDTPQRRDSTLHSRSLSHPNMIAVVAGVVAGVSVFLFAILVVILVVQSRRDKIQKVDTEGAVQLETAKPEFATLVPQAKPSTAVEHAASRLPQSVPFVSEWYPNEPAAGTNSGLPLSSATMSSSKETQAQSTLSEPRRKATHSRSLTIQLPPRTPPHGRSIGLPRNPSPAAARSSPALRSRRSDSDFHRRGDSGRSTPRAGRRPPPLPLSARGRASSLPRNPYPRRPSISVSVPPSPVRTHVLSVSDDVTSTRSRFSISPVRTGGFLLPSLSTSTRSSPGRPRAQRLGSFSDSVAASN</sequence>
<feature type="compositionally biased region" description="Low complexity" evidence="1">
    <location>
        <begin position="200"/>
        <end position="214"/>
    </location>
</feature>
<feature type="region of interest" description="Disordered" evidence="1">
    <location>
        <begin position="296"/>
        <end position="334"/>
    </location>
</feature>
<keyword evidence="2" id="KW-0472">Membrane</keyword>
<keyword evidence="2" id="KW-0812">Transmembrane</keyword>
<dbReference type="EMBL" id="CAVNYO010000405">
    <property type="protein sequence ID" value="CAK5276002.1"/>
    <property type="molecule type" value="Genomic_DNA"/>
</dbReference>
<feature type="compositionally biased region" description="Polar residues" evidence="1">
    <location>
        <begin position="145"/>
        <end position="170"/>
    </location>
</feature>
<feature type="transmembrane region" description="Helical" evidence="2">
    <location>
        <begin position="57"/>
        <end position="82"/>
    </location>
</feature>
<feature type="compositionally biased region" description="Low complexity" evidence="1">
    <location>
        <begin position="303"/>
        <end position="318"/>
    </location>
</feature>
<evidence type="ECO:0000313" key="5">
    <source>
        <dbReference type="Proteomes" id="UP001295794"/>
    </source>
</evidence>
<dbReference type="Proteomes" id="UP001295794">
    <property type="component" value="Unassembled WGS sequence"/>
</dbReference>
<evidence type="ECO:0000256" key="2">
    <source>
        <dbReference type="SAM" id="Phobius"/>
    </source>
</evidence>
<keyword evidence="2" id="KW-1133">Transmembrane helix</keyword>
<gene>
    <name evidence="4" type="ORF">MYCIT1_LOCUS24125</name>
</gene>
<feature type="region of interest" description="Disordered" evidence="1">
    <location>
        <begin position="142"/>
        <end position="273"/>
    </location>
</feature>
<proteinExistence type="predicted"/>
<evidence type="ECO:0000313" key="4">
    <source>
        <dbReference type="EMBL" id="CAK5276002.1"/>
    </source>
</evidence>
<organism evidence="4 5">
    <name type="scientific">Mycena citricolor</name>
    <dbReference type="NCBI Taxonomy" id="2018698"/>
    <lineage>
        <taxon>Eukaryota</taxon>
        <taxon>Fungi</taxon>
        <taxon>Dikarya</taxon>
        <taxon>Basidiomycota</taxon>
        <taxon>Agaricomycotina</taxon>
        <taxon>Agaricomycetes</taxon>
        <taxon>Agaricomycetidae</taxon>
        <taxon>Agaricales</taxon>
        <taxon>Marasmiineae</taxon>
        <taxon>Mycenaceae</taxon>
        <taxon>Mycena</taxon>
    </lineage>
</organism>
<feature type="signal peptide" evidence="3">
    <location>
        <begin position="1"/>
        <end position="25"/>
    </location>
</feature>
<protein>
    <recommendedName>
        <fullName evidence="6">Transmembrane protein</fullName>
    </recommendedName>
</protein>
<reference evidence="4" key="1">
    <citation type="submission" date="2023-11" db="EMBL/GenBank/DDBJ databases">
        <authorList>
            <person name="De Vega J J."/>
            <person name="De Vega J J."/>
        </authorList>
    </citation>
    <scope>NUCLEOTIDE SEQUENCE</scope>
</reference>
<feature type="chain" id="PRO_5042225636" description="Transmembrane protein" evidence="3">
    <location>
        <begin position="26"/>
        <end position="334"/>
    </location>
</feature>
<keyword evidence="5" id="KW-1185">Reference proteome</keyword>
<keyword evidence="3" id="KW-0732">Signal</keyword>
<dbReference type="AlphaFoldDB" id="A0AAD2HLI4"/>
<comment type="caution">
    <text evidence="4">The sequence shown here is derived from an EMBL/GenBank/DDBJ whole genome shotgun (WGS) entry which is preliminary data.</text>
</comment>
<feature type="compositionally biased region" description="Basic and acidic residues" evidence="1">
    <location>
        <begin position="217"/>
        <end position="229"/>
    </location>
</feature>
<name>A0AAD2HLI4_9AGAR</name>
<accession>A0AAD2HLI4</accession>
<evidence type="ECO:0000256" key="3">
    <source>
        <dbReference type="SAM" id="SignalP"/>
    </source>
</evidence>
<feature type="compositionally biased region" description="Polar residues" evidence="1">
    <location>
        <begin position="324"/>
        <end position="334"/>
    </location>
</feature>
<evidence type="ECO:0008006" key="6">
    <source>
        <dbReference type="Google" id="ProtNLM"/>
    </source>
</evidence>
<evidence type="ECO:0000256" key="1">
    <source>
        <dbReference type="SAM" id="MobiDB-lite"/>
    </source>
</evidence>